<dbReference type="AlphaFoldDB" id="B7ZZF8"/>
<dbReference type="EMBL" id="BT054700">
    <property type="protein sequence ID" value="ACL53307.1"/>
    <property type="molecule type" value="mRNA"/>
</dbReference>
<reference evidence="1" key="1">
    <citation type="journal article" date="2009" name="PLoS Genet.">
        <title>Sequencing, mapping, and analysis of 27,455 maize full-length cDNAs.</title>
        <authorList>
            <person name="Soderlund C."/>
            <person name="Descour A."/>
            <person name="Kudrna D."/>
            <person name="Bomhoff M."/>
            <person name="Boyd L."/>
            <person name="Currie J."/>
            <person name="Angelova A."/>
            <person name="Collura K."/>
            <person name="Wissotski M."/>
            <person name="Ashley E."/>
            <person name="Morrow D."/>
            <person name="Fernandes J."/>
            <person name="Walbot V."/>
            <person name="Yu Y."/>
        </authorList>
    </citation>
    <scope>NUCLEOTIDE SEQUENCE</scope>
    <source>
        <strain evidence="1">B73</strain>
    </source>
</reference>
<name>B7ZZF8_MAIZE</name>
<accession>B7ZZF8</accession>
<sequence length="68" mass="7905">MQQSCIIVQRFQHHRHHQETGKICQTCRTTVLFYVQLQGVRVRLTVTPLGGGAKEKIRTMRPKKQQCS</sequence>
<evidence type="ECO:0000313" key="1">
    <source>
        <dbReference type="EMBL" id="ACL53307.1"/>
    </source>
</evidence>
<proteinExistence type="evidence at transcript level"/>
<protein>
    <submittedName>
        <fullName evidence="1">Uncharacterized protein</fullName>
    </submittedName>
</protein>
<reference evidence="1" key="2">
    <citation type="submission" date="2012-06" db="EMBL/GenBank/DDBJ databases">
        <authorList>
            <person name="Yu Y."/>
            <person name="Currie J."/>
            <person name="Lomeli R."/>
            <person name="Angelova A."/>
            <person name="Collura K."/>
            <person name="Wissotski M."/>
            <person name="Campos D."/>
            <person name="Kudrna D."/>
            <person name="Golser W."/>
            <person name="Ashely E."/>
            <person name="Descour A."/>
            <person name="Fernandes J."/>
            <person name="Soderlund C."/>
            <person name="Walbot V."/>
        </authorList>
    </citation>
    <scope>NUCLEOTIDE SEQUENCE</scope>
    <source>
        <strain evidence="1">B73</strain>
    </source>
</reference>
<organism evidence="1">
    <name type="scientific">Zea mays</name>
    <name type="common">Maize</name>
    <dbReference type="NCBI Taxonomy" id="4577"/>
    <lineage>
        <taxon>Eukaryota</taxon>
        <taxon>Viridiplantae</taxon>
        <taxon>Streptophyta</taxon>
        <taxon>Embryophyta</taxon>
        <taxon>Tracheophyta</taxon>
        <taxon>Spermatophyta</taxon>
        <taxon>Magnoliopsida</taxon>
        <taxon>Liliopsida</taxon>
        <taxon>Poales</taxon>
        <taxon>Poaceae</taxon>
        <taxon>PACMAD clade</taxon>
        <taxon>Panicoideae</taxon>
        <taxon>Andropogonodae</taxon>
        <taxon>Andropogoneae</taxon>
        <taxon>Tripsacinae</taxon>
        <taxon>Zea</taxon>
    </lineage>
</organism>